<dbReference type="SFLD" id="SFLDS00003">
    <property type="entry name" value="Haloacid_Dehalogenase"/>
    <property type="match status" value="1"/>
</dbReference>
<dbReference type="SFLD" id="SFLDG01129">
    <property type="entry name" value="C1.5:_HAD__Beta-PGM__Phosphata"/>
    <property type="match status" value="1"/>
</dbReference>
<evidence type="ECO:0000256" key="1">
    <source>
        <dbReference type="ARBA" id="ARBA00022801"/>
    </source>
</evidence>
<evidence type="ECO:0000313" key="2">
    <source>
        <dbReference type="EMBL" id="QSB14720.1"/>
    </source>
</evidence>
<reference evidence="2" key="1">
    <citation type="submission" date="2021-02" db="EMBL/GenBank/DDBJ databases">
        <title>Natrosporangium hydrolyticum gen. nov., sp. nov, a haloalkaliphilic actinobacterium from a soda solonchak soil.</title>
        <authorList>
            <person name="Sorokin D.Y."/>
            <person name="Khijniak T.V."/>
            <person name="Zakharycheva A.P."/>
            <person name="Boueva O.V."/>
            <person name="Ariskina E.V."/>
            <person name="Hahnke R.L."/>
            <person name="Bunk B."/>
            <person name="Sproer C."/>
            <person name="Schumann P."/>
            <person name="Evtushenko L.I."/>
            <person name="Kublanov I.V."/>
        </authorList>
    </citation>
    <scope>NUCLEOTIDE SEQUENCE</scope>
    <source>
        <strain evidence="2">DSM 106523</strain>
    </source>
</reference>
<keyword evidence="3" id="KW-1185">Reference proteome</keyword>
<dbReference type="Proteomes" id="UP000662857">
    <property type="component" value="Chromosome"/>
</dbReference>
<dbReference type="EMBL" id="CP070499">
    <property type="protein sequence ID" value="QSB14720.1"/>
    <property type="molecule type" value="Genomic_DNA"/>
</dbReference>
<dbReference type="AlphaFoldDB" id="A0A895YKU3"/>
<dbReference type="PANTHER" id="PTHR43316:SF3">
    <property type="entry name" value="HALOACID DEHALOGENASE, TYPE II (AFU_ORTHOLOGUE AFUA_2G07750)-RELATED"/>
    <property type="match status" value="1"/>
</dbReference>
<dbReference type="GO" id="GO:0016787">
    <property type="term" value="F:hydrolase activity"/>
    <property type="evidence" value="ECO:0007669"/>
    <property type="project" value="UniProtKB-KW"/>
</dbReference>
<gene>
    <name evidence="2" type="ORF">JQS43_25240</name>
</gene>
<organism evidence="2 3">
    <name type="scientific">Natronosporangium hydrolyticum</name>
    <dbReference type="NCBI Taxonomy" id="2811111"/>
    <lineage>
        <taxon>Bacteria</taxon>
        <taxon>Bacillati</taxon>
        <taxon>Actinomycetota</taxon>
        <taxon>Actinomycetes</taxon>
        <taxon>Micromonosporales</taxon>
        <taxon>Micromonosporaceae</taxon>
        <taxon>Natronosporangium</taxon>
    </lineage>
</organism>
<proteinExistence type="predicted"/>
<protein>
    <submittedName>
        <fullName evidence="2">HAD family hydrolase</fullName>
    </submittedName>
</protein>
<dbReference type="PRINTS" id="PR00413">
    <property type="entry name" value="HADHALOGNASE"/>
</dbReference>
<sequence length="252" mass="27430">MPDEDRIVIDMRVVLHDAARMVKGLLLDFYGTVVEEDDRVVAAICHDVAASTAVQVTPAQVGTAWWRAFQAAMAASDFRSQREIAVASLAEVAMTLECRGDPAGWCERQFAYWRRPPMRAGSRAFLEATDLPICIVSNIDRDDLEAALEYHGLAFTAVVTSDDVRVYKPAPAMFQQALAALGLDGDHVVHVGDSLTADVAGAHAAGLAAIWVNRRGREAPPWLAARHIVESLTELGPMLSVHGQPRPLPEVR</sequence>
<dbReference type="Pfam" id="PF00702">
    <property type="entry name" value="Hydrolase"/>
    <property type="match status" value="1"/>
</dbReference>
<dbReference type="Gene3D" id="1.10.150.750">
    <property type="match status" value="1"/>
</dbReference>
<name>A0A895YKU3_9ACTN</name>
<accession>A0A895YKU3</accession>
<dbReference type="InterPro" id="IPR023214">
    <property type="entry name" value="HAD_sf"/>
</dbReference>
<dbReference type="InterPro" id="IPR006439">
    <property type="entry name" value="HAD-SF_hydro_IA"/>
</dbReference>
<dbReference type="NCBIfam" id="TIGR01549">
    <property type="entry name" value="HAD-SF-IA-v1"/>
    <property type="match status" value="1"/>
</dbReference>
<dbReference type="SUPFAM" id="SSF56784">
    <property type="entry name" value="HAD-like"/>
    <property type="match status" value="1"/>
</dbReference>
<dbReference type="KEGG" id="nhy:JQS43_25240"/>
<dbReference type="InterPro" id="IPR036412">
    <property type="entry name" value="HAD-like_sf"/>
</dbReference>
<dbReference type="Gene3D" id="3.40.50.1000">
    <property type="entry name" value="HAD superfamily/HAD-like"/>
    <property type="match status" value="1"/>
</dbReference>
<dbReference type="InterPro" id="IPR051540">
    <property type="entry name" value="S-2-haloacid_dehalogenase"/>
</dbReference>
<dbReference type="NCBIfam" id="TIGR01509">
    <property type="entry name" value="HAD-SF-IA-v3"/>
    <property type="match status" value="1"/>
</dbReference>
<keyword evidence="1 2" id="KW-0378">Hydrolase</keyword>
<dbReference type="PANTHER" id="PTHR43316">
    <property type="entry name" value="HYDROLASE, HALOACID DELAHOGENASE-RELATED"/>
    <property type="match status" value="1"/>
</dbReference>
<dbReference type="RefSeq" id="WP_239676873.1">
    <property type="nucleotide sequence ID" value="NZ_CP070499.1"/>
</dbReference>
<evidence type="ECO:0000313" key="3">
    <source>
        <dbReference type="Proteomes" id="UP000662857"/>
    </source>
</evidence>